<accession>W4RJ06</accession>
<organism evidence="2 3">
    <name type="scientific">Mesobacillus boroniphilus JCM 21738</name>
    <dbReference type="NCBI Taxonomy" id="1294265"/>
    <lineage>
        <taxon>Bacteria</taxon>
        <taxon>Bacillati</taxon>
        <taxon>Bacillota</taxon>
        <taxon>Bacilli</taxon>
        <taxon>Bacillales</taxon>
        <taxon>Bacillaceae</taxon>
        <taxon>Mesobacillus</taxon>
    </lineage>
</organism>
<evidence type="ECO:0000313" key="3">
    <source>
        <dbReference type="Proteomes" id="UP000018949"/>
    </source>
</evidence>
<dbReference type="Proteomes" id="UP000018949">
    <property type="component" value="Unassembled WGS sequence"/>
</dbReference>
<dbReference type="EMBL" id="BAUW01000003">
    <property type="protein sequence ID" value="GAE43868.1"/>
    <property type="molecule type" value="Genomic_DNA"/>
</dbReference>
<keyword evidence="1" id="KW-0812">Transmembrane</keyword>
<reference evidence="2 3" key="1">
    <citation type="submission" date="2013-12" db="EMBL/GenBank/DDBJ databases">
        <title>NBRP : Genome information of microbial organism related human and environment.</title>
        <authorList>
            <person name="Hattori M."/>
            <person name="Oshima K."/>
            <person name="Inaba H."/>
            <person name="Suda W."/>
            <person name="Sakamoto M."/>
            <person name="Iino T."/>
            <person name="Kitahara M."/>
            <person name="Oshida Y."/>
            <person name="Iida T."/>
            <person name="Kudo T."/>
            <person name="Itoh T."/>
            <person name="Ahmed I."/>
            <person name="Ohkuma M."/>
        </authorList>
    </citation>
    <scope>NUCLEOTIDE SEQUENCE [LARGE SCALE GENOMIC DNA]</scope>
    <source>
        <strain evidence="2 3">JCM 21738</strain>
    </source>
</reference>
<gene>
    <name evidence="2" type="ORF">JCM21738_535</name>
</gene>
<comment type="caution">
    <text evidence="2">The sequence shown here is derived from an EMBL/GenBank/DDBJ whole genome shotgun (WGS) entry which is preliminary data.</text>
</comment>
<keyword evidence="3" id="KW-1185">Reference proteome</keyword>
<keyword evidence="1" id="KW-1133">Transmembrane helix</keyword>
<dbReference type="RefSeq" id="WP_023625653.1">
    <property type="nucleotide sequence ID" value="NZ_BAUW01000003.1"/>
</dbReference>
<proteinExistence type="predicted"/>
<dbReference type="AlphaFoldDB" id="W4RJ06"/>
<name>W4RJ06_9BACI</name>
<evidence type="ECO:0000256" key="1">
    <source>
        <dbReference type="SAM" id="Phobius"/>
    </source>
</evidence>
<keyword evidence="1" id="KW-0472">Membrane</keyword>
<evidence type="ECO:0000313" key="2">
    <source>
        <dbReference type="EMBL" id="GAE43868.1"/>
    </source>
</evidence>
<sequence length="81" mass="9402">MWLKPVIYSVLAFLLALAVIYIDLDAFLLIGRTADDSLKKSIWELYIYSMEKFDSNELKDIDQIYLNEKKRELSTVLGIAL</sequence>
<protein>
    <submittedName>
        <fullName evidence="2">Uncharacterized protein</fullName>
    </submittedName>
</protein>
<feature type="transmembrane region" description="Helical" evidence="1">
    <location>
        <begin position="6"/>
        <end position="30"/>
    </location>
</feature>